<evidence type="ECO:0000313" key="10">
    <source>
        <dbReference type="EMBL" id="RGX77377.1"/>
    </source>
</evidence>
<dbReference type="FunFam" id="2.60.40.1120:FF:000003">
    <property type="entry name" value="Outer membrane protein Omp121"/>
    <property type="match status" value="1"/>
</dbReference>
<evidence type="ECO:0000256" key="4">
    <source>
        <dbReference type="ARBA" id="ARBA00022692"/>
    </source>
</evidence>
<dbReference type="SUPFAM" id="SSF49464">
    <property type="entry name" value="Carboxypeptidase regulatory domain-like"/>
    <property type="match status" value="1"/>
</dbReference>
<dbReference type="InterPro" id="IPR008969">
    <property type="entry name" value="CarboxyPept-like_regulatory"/>
</dbReference>
<evidence type="ECO:0000259" key="9">
    <source>
        <dbReference type="SMART" id="SM00965"/>
    </source>
</evidence>
<feature type="domain" description="Secretin/TonB short N-terminal" evidence="9">
    <location>
        <begin position="49"/>
        <end position="99"/>
    </location>
</feature>
<dbReference type="GO" id="GO:0009279">
    <property type="term" value="C:cell outer membrane"/>
    <property type="evidence" value="ECO:0007669"/>
    <property type="project" value="UniProtKB-SubCell"/>
</dbReference>
<reference evidence="10 11" key="1">
    <citation type="submission" date="2018-08" db="EMBL/GenBank/DDBJ databases">
        <title>A genome reference for cultivated species of the human gut microbiota.</title>
        <authorList>
            <person name="Zou Y."/>
            <person name="Xue W."/>
            <person name="Luo G."/>
        </authorList>
    </citation>
    <scope>NUCLEOTIDE SEQUENCE [LARGE SCALE GENOMIC DNA]</scope>
    <source>
        <strain evidence="10 11">OF03-9BH</strain>
    </source>
</reference>
<dbReference type="NCBIfam" id="TIGR04056">
    <property type="entry name" value="OMP_RagA_SusC"/>
    <property type="match status" value="1"/>
</dbReference>
<evidence type="ECO:0000256" key="3">
    <source>
        <dbReference type="ARBA" id="ARBA00022452"/>
    </source>
</evidence>
<comment type="caution">
    <text evidence="10">The sequence shown here is derived from an EMBL/GenBank/DDBJ whole genome shotgun (WGS) entry which is preliminary data.</text>
</comment>
<feature type="chain" id="PRO_5019537938" evidence="8">
    <location>
        <begin position="18"/>
        <end position="1095"/>
    </location>
</feature>
<dbReference type="NCBIfam" id="TIGR04057">
    <property type="entry name" value="SusC_RagA_signa"/>
    <property type="match status" value="1"/>
</dbReference>
<keyword evidence="4 7" id="KW-0812">Transmembrane</keyword>
<dbReference type="InterPro" id="IPR036942">
    <property type="entry name" value="Beta-barrel_TonB_sf"/>
</dbReference>
<dbReference type="Gene3D" id="2.170.130.10">
    <property type="entry name" value="TonB-dependent receptor, plug domain"/>
    <property type="match status" value="1"/>
</dbReference>
<evidence type="ECO:0000256" key="7">
    <source>
        <dbReference type="PROSITE-ProRule" id="PRU01360"/>
    </source>
</evidence>
<evidence type="ECO:0000256" key="2">
    <source>
        <dbReference type="ARBA" id="ARBA00022448"/>
    </source>
</evidence>
<dbReference type="OrthoDB" id="9768177at2"/>
<keyword evidence="3 7" id="KW-1134">Transmembrane beta strand</keyword>
<sequence>MRISIFFLFFCVFSLMAKNSHSQNARVTINRTNVQLESILNEIESQTDYLFIYKDDVDVTSRKSIRVNNKSVSEVLLVLLSGSSITYKMEGNHIVLTRKETTTLQQQQRISGTVTDEKGEPLIGVTIIIKGSTEGTVTDANGNFSLPANVNDVLQFSYIGYIPQEIILRSLKTVQVLLREDSELLDEVVVIGYGTARKSDLTGSVSSLNGDRLNKQTNPNLSAQLQGQMAGVQVMRTTGDPSSSSEILIHGVTTMSDSSPLIIIDGVPGTLDDVDPSEVQDIQVLKDAASASIYGSRAAAGVILVSTKRAKNNQLKMSYNYEYGIDMPTAMPKYARARDWMIFKNELTYNDGGDDLYGVYSQDFIDSYEANHAIDPDRYPITDWQDVLLKDQSNHQRHSFTLSGGTDKLLTNFSLNYYKGNSIIPGKEYERIYARLNNDFKINNWIHAKVDLNVRLTDREYPNSPIYYTHHSHPLTTDFWSNGLISQGRDGENPYALLTLAGKQKTRGFGFSGKIGIDLTPFEGLTISAVAAPTYYLYKSKDWDTKFDLYDMEGNIYPNSSTTNLREDRNDNNSLTFQLYANYNKVFGQHALNLMVGYEDYAFNWENEGAWRNNYVLSSYPYLNLGPEDQQYNNGSAGHNAYRSYFGRLMYSYANRYLLQVNVRSDGSSRFAKGHRWGTFPSASAGWVVTEEPWLKDNKVLNFLKLRASIGQLGNERIGSEFPYQASMEFSNGYLSNKTTGIADPTQIAFQSTYAFENITWETTTTYGIGVDANFFNNRLRFNGDWYYKKTKDMLLVMNFPNYTGYNAPEQNAGKMSTKGWEVTLAWNDHINDFNYGASFNLSDYRSKMGYLGNLRKFSGNYITEEGSHYQEWYLYKNKGIFLNDEALYDANGKKVAVQGNEVAGCIQFEDIDGDGKITADKDRVYCGNSLPELQFGASFWANYKGFDFNLSLQGVGHWLKYVSDIMVRPLEWGWGQVPEVLVNNHWSPYNTDEENAKMRFPMASWAHQGQIYGSNDFWLYNAAYMRVKNITLGYTIPQNITKNFYVNGLRLYVSVNDLPAFNLGSGGIDGWDPEQGIDKDFLTTSLIFGVKVTF</sequence>
<evidence type="ECO:0000313" key="11">
    <source>
        <dbReference type="Proteomes" id="UP000286075"/>
    </source>
</evidence>
<evidence type="ECO:0000256" key="6">
    <source>
        <dbReference type="ARBA" id="ARBA00023237"/>
    </source>
</evidence>
<dbReference type="Proteomes" id="UP000286075">
    <property type="component" value="Unassembled WGS sequence"/>
</dbReference>
<keyword evidence="5 7" id="KW-0472">Membrane</keyword>
<organism evidence="10 11">
    <name type="scientific">Bacteroides stercorirosoris</name>
    <dbReference type="NCBI Taxonomy" id="871324"/>
    <lineage>
        <taxon>Bacteria</taxon>
        <taxon>Pseudomonadati</taxon>
        <taxon>Bacteroidota</taxon>
        <taxon>Bacteroidia</taxon>
        <taxon>Bacteroidales</taxon>
        <taxon>Bacteroidaceae</taxon>
        <taxon>Bacteroides</taxon>
    </lineage>
</organism>
<comment type="subcellular location">
    <subcellularLocation>
        <location evidence="1 7">Cell outer membrane</location>
        <topology evidence="1 7">Multi-pass membrane protein</topology>
    </subcellularLocation>
</comment>
<evidence type="ECO:0000256" key="8">
    <source>
        <dbReference type="SAM" id="SignalP"/>
    </source>
</evidence>
<dbReference type="Gene3D" id="2.60.40.1120">
    <property type="entry name" value="Carboxypeptidase-like, regulatory domain"/>
    <property type="match status" value="1"/>
</dbReference>
<name>A0A413H1Y8_9BACE</name>
<dbReference type="InterPro" id="IPR023996">
    <property type="entry name" value="TonB-dep_OMP_SusC/RagA"/>
</dbReference>
<proteinExistence type="inferred from homology"/>
<dbReference type="InterPro" id="IPR039426">
    <property type="entry name" value="TonB-dep_rcpt-like"/>
</dbReference>
<dbReference type="AlphaFoldDB" id="A0A413H1Y8"/>
<dbReference type="EMBL" id="QSCF01000027">
    <property type="protein sequence ID" value="RGX77377.1"/>
    <property type="molecule type" value="Genomic_DNA"/>
</dbReference>
<keyword evidence="8" id="KW-0732">Signal</keyword>
<keyword evidence="6 7" id="KW-0998">Cell outer membrane</keyword>
<dbReference type="SMART" id="SM00965">
    <property type="entry name" value="STN"/>
    <property type="match status" value="1"/>
</dbReference>
<dbReference type="InterPro" id="IPR012910">
    <property type="entry name" value="Plug_dom"/>
</dbReference>
<dbReference type="Pfam" id="PF13715">
    <property type="entry name" value="CarbopepD_reg_2"/>
    <property type="match status" value="1"/>
</dbReference>
<comment type="similarity">
    <text evidence="7">Belongs to the TonB-dependent receptor family.</text>
</comment>
<dbReference type="PROSITE" id="PS52016">
    <property type="entry name" value="TONB_DEPENDENT_REC_3"/>
    <property type="match status" value="1"/>
</dbReference>
<feature type="signal peptide" evidence="8">
    <location>
        <begin position="1"/>
        <end position="17"/>
    </location>
</feature>
<dbReference type="InterPro" id="IPR023997">
    <property type="entry name" value="TonB-dep_OMP_SusC/RagA_CS"/>
</dbReference>
<protein>
    <submittedName>
        <fullName evidence="10">SusC/RagA family TonB-linked outer membrane protein</fullName>
    </submittedName>
</protein>
<accession>A0A413H1Y8</accession>
<keyword evidence="2 7" id="KW-0813">Transport</keyword>
<dbReference type="InterPro" id="IPR037066">
    <property type="entry name" value="Plug_dom_sf"/>
</dbReference>
<dbReference type="Pfam" id="PF07660">
    <property type="entry name" value="STN"/>
    <property type="match status" value="1"/>
</dbReference>
<evidence type="ECO:0000256" key="5">
    <source>
        <dbReference type="ARBA" id="ARBA00023136"/>
    </source>
</evidence>
<dbReference type="InterPro" id="IPR011662">
    <property type="entry name" value="Secretin/TonB_short_N"/>
</dbReference>
<dbReference type="Pfam" id="PF07715">
    <property type="entry name" value="Plug"/>
    <property type="match status" value="1"/>
</dbReference>
<evidence type="ECO:0000256" key="1">
    <source>
        <dbReference type="ARBA" id="ARBA00004571"/>
    </source>
</evidence>
<dbReference type="Gene3D" id="2.40.170.20">
    <property type="entry name" value="TonB-dependent receptor, beta-barrel domain"/>
    <property type="match status" value="1"/>
</dbReference>
<dbReference type="SUPFAM" id="SSF56935">
    <property type="entry name" value="Porins"/>
    <property type="match status" value="1"/>
</dbReference>
<gene>
    <name evidence="10" type="ORF">DXA68_15530</name>
</gene>